<dbReference type="InterPro" id="IPR017504">
    <property type="entry name" value="CHP03067_Planctomycetes"/>
</dbReference>
<evidence type="ECO:0000259" key="7">
    <source>
        <dbReference type="Pfam" id="PF08281"/>
    </source>
</evidence>
<dbReference type="PANTHER" id="PTHR43133:SF51">
    <property type="entry name" value="RNA POLYMERASE SIGMA FACTOR"/>
    <property type="match status" value="1"/>
</dbReference>
<evidence type="ECO:0000256" key="3">
    <source>
        <dbReference type="ARBA" id="ARBA00023082"/>
    </source>
</evidence>
<evidence type="ECO:0000256" key="4">
    <source>
        <dbReference type="ARBA" id="ARBA00023163"/>
    </source>
</evidence>
<evidence type="ECO:0000256" key="1">
    <source>
        <dbReference type="ARBA" id="ARBA00010641"/>
    </source>
</evidence>
<dbReference type="Gene3D" id="1.10.1740.10">
    <property type="match status" value="1"/>
</dbReference>
<evidence type="ECO:0000259" key="6">
    <source>
        <dbReference type="Pfam" id="PF04542"/>
    </source>
</evidence>
<organism evidence="8 9">
    <name type="scientific">Limnoglobus roseus</name>
    <dbReference type="NCBI Taxonomy" id="2598579"/>
    <lineage>
        <taxon>Bacteria</taxon>
        <taxon>Pseudomonadati</taxon>
        <taxon>Planctomycetota</taxon>
        <taxon>Planctomycetia</taxon>
        <taxon>Gemmatales</taxon>
        <taxon>Gemmataceae</taxon>
        <taxon>Limnoglobus</taxon>
    </lineage>
</organism>
<keyword evidence="9" id="KW-1185">Reference proteome</keyword>
<feature type="domain" description="RNA polymerase sigma factor 70 region 4 type 2" evidence="7">
    <location>
        <begin position="135"/>
        <end position="183"/>
    </location>
</feature>
<dbReference type="Proteomes" id="UP000324974">
    <property type="component" value="Chromosome"/>
</dbReference>
<keyword evidence="4" id="KW-0804">Transcription</keyword>
<feature type="region of interest" description="Disordered" evidence="5">
    <location>
        <begin position="288"/>
        <end position="309"/>
    </location>
</feature>
<dbReference type="EMBL" id="CP042425">
    <property type="protein sequence ID" value="QEL17711.1"/>
    <property type="molecule type" value="Genomic_DNA"/>
</dbReference>
<dbReference type="InterPro" id="IPR013325">
    <property type="entry name" value="RNA_pol_sigma_r2"/>
</dbReference>
<dbReference type="Pfam" id="PF08281">
    <property type="entry name" value="Sigma70_r4_2"/>
    <property type="match status" value="1"/>
</dbReference>
<keyword evidence="2" id="KW-0805">Transcription regulation</keyword>
<dbReference type="InterPro" id="IPR014284">
    <property type="entry name" value="RNA_pol_sigma-70_dom"/>
</dbReference>
<dbReference type="NCBIfam" id="TIGR03067">
    <property type="entry name" value="Planc_TIGR03067"/>
    <property type="match status" value="1"/>
</dbReference>
<name>A0A5C1AEK4_9BACT</name>
<dbReference type="SUPFAM" id="SSF88946">
    <property type="entry name" value="Sigma2 domain of RNA polymerase sigma factors"/>
    <property type="match status" value="1"/>
</dbReference>
<dbReference type="GO" id="GO:0006352">
    <property type="term" value="P:DNA-templated transcription initiation"/>
    <property type="evidence" value="ECO:0007669"/>
    <property type="project" value="InterPro"/>
</dbReference>
<feature type="compositionally biased region" description="Basic and acidic residues" evidence="5">
    <location>
        <begin position="296"/>
        <end position="309"/>
    </location>
</feature>
<dbReference type="Pfam" id="PF04542">
    <property type="entry name" value="Sigma70_r2"/>
    <property type="match status" value="1"/>
</dbReference>
<evidence type="ECO:0000313" key="9">
    <source>
        <dbReference type="Proteomes" id="UP000324974"/>
    </source>
</evidence>
<dbReference type="KEGG" id="lrs:PX52LOC_04710"/>
<dbReference type="InterPro" id="IPR007627">
    <property type="entry name" value="RNA_pol_sigma70_r2"/>
</dbReference>
<gene>
    <name evidence="8" type="ORF">PX52LOC_04710</name>
</gene>
<protein>
    <submittedName>
        <fullName evidence="8">TIGR03067 domain-containing protein</fullName>
    </submittedName>
</protein>
<dbReference type="InterPro" id="IPR013249">
    <property type="entry name" value="RNA_pol_sigma70_r4_t2"/>
</dbReference>
<keyword evidence="3" id="KW-0731">Sigma factor</keyword>
<evidence type="ECO:0000256" key="5">
    <source>
        <dbReference type="SAM" id="MobiDB-lite"/>
    </source>
</evidence>
<dbReference type="RefSeq" id="WP_168219154.1">
    <property type="nucleotide sequence ID" value="NZ_CP042425.1"/>
</dbReference>
<dbReference type="InterPro" id="IPR039425">
    <property type="entry name" value="RNA_pol_sigma-70-like"/>
</dbReference>
<sequence length="444" mass="48126">MTDLMENLRRAILRNGVGLGDDELLDSFIERHDEVALAALVRRHGPMVWGVCRRLLAHHDAEDAFQATFIVLVRKAASIKPRAMVGNWLYGVAHQTALHARRTATRRRVREVLVEQVPDTEAVQNDQWNDLQPVLDEELSRLPDIYRAVVVLCDLEGRTRKEVARQLGVPEGTVGGRLARARVLLAKRLAKRGVVMSGGVLAGVLSAGSAASVSPSLVSSTIKAANLLAAGRAAGVVSVKVAALTEGVVKVMFVSKIKSVLAGVLVVIALGGTTGLICRTQADEPLKAQKPVGGDKQADAEKGKKAKSDDEQFQGVWTLVEAAWEGERGKVEGQIEATLTVRQGTLHIKISKGRKTDIDKFFVYKLDPTAAVKTIDLADWKKGFEEKDKIIEGVYTIDGDTFSMSLGEGALVETGAGVHKRPASLETKKGSKTYTCTFKKEKPW</sequence>
<dbReference type="GO" id="GO:0003677">
    <property type="term" value="F:DNA binding"/>
    <property type="evidence" value="ECO:0007669"/>
    <property type="project" value="InterPro"/>
</dbReference>
<dbReference type="Gene3D" id="1.10.10.10">
    <property type="entry name" value="Winged helix-like DNA-binding domain superfamily/Winged helix DNA-binding domain"/>
    <property type="match status" value="1"/>
</dbReference>
<dbReference type="NCBIfam" id="TIGR02937">
    <property type="entry name" value="sigma70-ECF"/>
    <property type="match status" value="1"/>
</dbReference>
<dbReference type="InterPro" id="IPR013324">
    <property type="entry name" value="RNA_pol_sigma_r3/r4-like"/>
</dbReference>
<evidence type="ECO:0000256" key="2">
    <source>
        <dbReference type="ARBA" id="ARBA00023015"/>
    </source>
</evidence>
<proteinExistence type="inferred from homology"/>
<dbReference type="InterPro" id="IPR036388">
    <property type="entry name" value="WH-like_DNA-bd_sf"/>
</dbReference>
<dbReference type="CDD" id="cd06171">
    <property type="entry name" value="Sigma70_r4"/>
    <property type="match status" value="1"/>
</dbReference>
<reference evidence="9" key="1">
    <citation type="submission" date="2019-08" db="EMBL/GenBank/DDBJ databases">
        <title>Limnoglobus roseus gen. nov., sp. nov., a novel freshwater planctomycete with a giant genome from the family Gemmataceae.</title>
        <authorList>
            <person name="Kulichevskaya I.S."/>
            <person name="Naumoff D.G."/>
            <person name="Miroshnikov K."/>
            <person name="Ivanova A."/>
            <person name="Philippov D.A."/>
            <person name="Hakobyan A."/>
            <person name="Rijpstra I.C."/>
            <person name="Sinninghe Damste J.S."/>
            <person name="Liesack W."/>
            <person name="Dedysh S.N."/>
        </authorList>
    </citation>
    <scope>NUCLEOTIDE SEQUENCE [LARGE SCALE GENOMIC DNA]</scope>
    <source>
        <strain evidence="9">PX52</strain>
    </source>
</reference>
<dbReference type="PANTHER" id="PTHR43133">
    <property type="entry name" value="RNA POLYMERASE ECF-TYPE SIGMA FACTO"/>
    <property type="match status" value="1"/>
</dbReference>
<evidence type="ECO:0000313" key="8">
    <source>
        <dbReference type="EMBL" id="QEL17711.1"/>
    </source>
</evidence>
<feature type="domain" description="RNA polymerase sigma-70 region 2" evidence="6">
    <location>
        <begin position="40"/>
        <end position="106"/>
    </location>
</feature>
<accession>A0A5C1AEK4</accession>
<dbReference type="AlphaFoldDB" id="A0A5C1AEK4"/>
<dbReference type="SUPFAM" id="SSF88659">
    <property type="entry name" value="Sigma3 and sigma4 domains of RNA polymerase sigma factors"/>
    <property type="match status" value="1"/>
</dbReference>
<comment type="similarity">
    <text evidence="1">Belongs to the sigma-70 factor family. ECF subfamily.</text>
</comment>
<dbReference type="GO" id="GO:0016987">
    <property type="term" value="F:sigma factor activity"/>
    <property type="evidence" value="ECO:0007669"/>
    <property type="project" value="UniProtKB-KW"/>
</dbReference>